<comment type="caution">
    <text evidence="4">The sequence shown here is derived from an EMBL/GenBank/DDBJ whole genome shotgun (WGS) entry which is preliminary data.</text>
</comment>
<evidence type="ECO:0000313" key="4">
    <source>
        <dbReference type="EMBL" id="GAA4882928.1"/>
    </source>
</evidence>
<feature type="signal peptide" evidence="2">
    <location>
        <begin position="1"/>
        <end position="24"/>
    </location>
</feature>
<evidence type="ECO:0000256" key="2">
    <source>
        <dbReference type="SAM" id="SignalP"/>
    </source>
</evidence>
<name>A0ABP9EME5_9GAMM</name>
<dbReference type="EMBL" id="BAABJZ010000023">
    <property type="protein sequence ID" value="GAA4882928.1"/>
    <property type="molecule type" value="Genomic_DNA"/>
</dbReference>
<gene>
    <name evidence="4" type="ORF">GCM10023333_16500</name>
</gene>
<dbReference type="InterPro" id="IPR025232">
    <property type="entry name" value="DUF4174"/>
</dbReference>
<sequence length="157" mass="17901">MKMSLTILLLLVLAGAGYMTSAHPWPKDADQPAWQALNWHHRIIAFFAPQRDQYVEQFSQEIALLECQISERGILVLIFTQDGYAEPHGVLSDQQVEQLALHLEIPPDVHTGVLLNHHGQVQQRWGKLADWHAIMADLDALSSEQQTQRWFDNECAI</sequence>
<dbReference type="Proteomes" id="UP001499988">
    <property type="component" value="Unassembled WGS sequence"/>
</dbReference>
<dbReference type="RefSeq" id="WP_345334878.1">
    <property type="nucleotide sequence ID" value="NZ_BAABJZ010000023.1"/>
</dbReference>
<evidence type="ECO:0000256" key="1">
    <source>
        <dbReference type="ARBA" id="ARBA00022729"/>
    </source>
</evidence>
<evidence type="ECO:0000313" key="5">
    <source>
        <dbReference type="Proteomes" id="UP001499988"/>
    </source>
</evidence>
<evidence type="ECO:0000259" key="3">
    <source>
        <dbReference type="Pfam" id="PF13778"/>
    </source>
</evidence>
<feature type="chain" id="PRO_5046341784" description="DUF4174 domain-containing protein" evidence="2">
    <location>
        <begin position="25"/>
        <end position="157"/>
    </location>
</feature>
<proteinExistence type="predicted"/>
<organism evidence="4 5">
    <name type="scientific">Ferrimonas pelagia</name>
    <dbReference type="NCBI Taxonomy" id="1177826"/>
    <lineage>
        <taxon>Bacteria</taxon>
        <taxon>Pseudomonadati</taxon>
        <taxon>Pseudomonadota</taxon>
        <taxon>Gammaproteobacteria</taxon>
        <taxon>Alteromonadales</taxon>
        <taxon>Ferrimonadaceae</taxon>
        <taxon>Ferrimonas</taxon>
    </lineage>
</organism>
<dbReference type="Pfam" id="PF13778">
    <property type="entry name" value="DUF4174"/>
    <property type="match status" value="1"/>
</dbReference>
<reference evidence="5" key="1">
    <citation type="journal article" date="2019" name="Int. J. Syst. Evol. Microbiol.">
        <title>The Global Catalogue of Microorganisms (GCM) 10K type strain sequencing project: providing services to taxonomists for standard genome sequencing and annotation.</title>
        <authorList>
            <consortium name="The Broad Institute Genomics Platform"/>
            <consortium name="The Broad Institute Genome Sequencing Center for Infectious Disease"/>
            <person name="Wu L."/>
            <person name="Ma J."/>
        </authorList>
    </citation>
    <scope>NUCLEOTIDE SEQUENCE [LARGE SCALE GENOMIC DNA]</scope>
    <source>
        <strain evidence="5">JCM 18401</strain>
    </source>
</reference>
<keyword evidence="5" id="KW-1185">Reference proteome</keyword>
<accession>A0ABP9EME5</accession>
<feature type="domain" description="DUF4174" evidence="3">
    <location>
        <begin position="36"/>
        <end position="146"/>
    </location>
</feature>
<protein>
    <recommendedName>
        <fullName evidence="3">DUF4174 domain-containing protein</fullName>
    </recommendedName>
</protein>
<keyword evidence="1 2" id="KW-0732">Signal</keyword>